<dbReference type="Proteomes" id="UP000294003">
    <property type="component" value="Unassembled WGS sequence"/>
</dbReference>
<accession>A0ABY0GY12</accession>
<gene>
    <name evidence="1" type="ORF">DL762_009246</name>
</gene>
<dbReference type="EMBL" id="QJNS01000459">
    <property type="protein sequence ID" value="RYO77473.1"/>
    <property type="molecule type" value="Genomic_DNA"/>
</dbReference>
<organism evidence="1 2">
    <name type="scientific">Monosporascus cannonballus</name>
    <dbReference type="NCBI Taxonomy" id="155416"/>
    <lineage>
        <taxon>Eukaryota</taxon>
        <taxon>Fungi</taxon>
        <taxon>Dikarya</taxon>
        <taxon>Ascomycota</taxon>
        <taxon>Pezizomycotina</taxon>
        <taxon>Sordariomycetes</taxon>
        <taxon>Xylariomycetidae</taxon>
        <taxon>Xylariales</taxon>
        <taxon>Xylariales incertae sedis</taxon>
        <taxon>Monosporascus</taxon>
    </lineage>
</organism>
<evidence type="ECO:0008006" key="3">
    <source>
        <dbReference type="Google" id="ProtNLM"/>
    </source>
</evidence>
<evidence type="ECO:0000313" key="2">
    <source>
        <dbReference type="Proteomes" id="UP000294003"/>
    </source>
</evidence>
<protein>
    <recommendedName>
        <fullName evidence="3">Dipeptidylpeptidase IV N-terminal domain-containing protein</fullName>
    </recommendedName>
</protein>
<keyword evidence="2" id="KW-1185">Reference proteome</keyword>
<evidence type="ECO:0000313" key="1">
    <source>
        <dbReference type="EMBL" id="RYO77473.1"/>
    </source>
</evidence>
<name>A0ABY0GY12_9PEZI</name>
<sequence length="322" mass="36390">MAIFHAPYHVWVKDYRWTARNLNLCVQSPVINLGNTVSPPVFRQLEGNNKNEPRVAETADELMDDVGEPEYATEAHGVYVPTEPRGRHLPLWVPYRQSSAAVKDGEIAFVDLTSNTTRTGSVARVCWVPDRRSPDGKLYTVISGARVWKRGRETISNTLVCVQAEGSPEKAKLIQVPSAELSRTCKYPGLHPTYLNPFPDHRHGEDRDCPLGPMHEIMHEKHRIFAAHSPLECIITPNERHQHCESLRLSVEPPQSINMMFDWPEAAHGFRSVSSHLQYAPYPTPELPPPAQPTPFLLDTIQLELASLPEPDYEFIAMREPT</sequence>
<proteinExistence type="predicted"/>
<reference evidence="1 2" key="1">
    <citation type="submission" date="2018-06" db="EMBL/GenBank/DDBJ databases">
        <title>Complete Genomes of Monosporascus.</title>
        <authorList>
            <person name="Robinson A.J."/>
            <person name="Natvig D.O."/>
        </authorList>
    </citation>
    <scope>NUCLEOTIDE SEQUENCE [LARGE SCALE GENOMIC DNA]</scope>
    <source>
        <strain evidence="1 2">CBS 609.92</strain>
    </source>
</reference>
<comment type="caution">
    <text evidence="1">The sequence shown here is derived from an EMBL/GenBank/DDBJ whole genome shotgun (WGS) entry which is preliminary data.</text>
</comment>